<dbReference type="AlphaFoldDB" id="A0A3D0KBG8"/>
<keyword evidence="1" id="KW-0472">Membrane</keyword>
<organism evidence="3">
    <name type="scientific">Halomonas campaniensis</name>
    <dbReference type="NCBI Taxonomy" id="213554"/>
    <lineage>
        <taxon>Bacteria</taxon>
        <taxon>Pseudomonadati</taxon>
        <taxon>Pseudomonadota</taxon>
        <taxon>Gammaproteobacteria</taxon>
        <taxon>Oceanospirillales</taxon>
        <taxon>Halomonadaceae</taxon>
        <taxon>Halomonas</taxon>
    </lineage>
</organism>
<protein>
    <submittedName>
        <fullName evidence="3">DUF2157 domain-containing protein</fullName>
    </submittedName>
</protein>
<feature type="transmembrane region" description="Helical" evidence="1">
    <location>
        <begin position="212"/>
        <end position="232"/>
    </location>
</feature>
<feature type="domain" description="DUF2157" evidence="2">
    <location>
        <begin position="11"/>
        <end position="151"/>
    </location>
</feature>
<keyword evidence="1" id="KW-1133">Transmembrane helix</keyword>
<proteinExistence type="predicted"/>
<sequence length="324" mass="35383">MATTRRKLMSLIEQGVIPPEQVPLAVKVAGLHPSPHAWALLIDRLLLWLGGLALACAVLFFVAFNWSDMGRLPRFALVQAALVLAAGIAVWGSASVMLFRVALAAAFLLIGVLLALVGQVYQTGADPWQLFFLWCLLSLPLVWIARFDALWVAWLGLLNLSVWLYSSTWGGILGSVFLADNAGLWGLVLINLAAQVVWEWGVQRRGWPGRWAICLLALGSGVPLTLLMMAWVSGETHALTPIVAVYPVWLAVLYGVYRQWRLELFMLAGGCVSLIAVVTLLLARYVLWEGQWNEGGLLLLAGAVFAMGAAAVMWLKRLNAEEAS</sequence>
<feature type="transmembrane region" description="Helical" evidence="1">
    <location>
        <begin position="182"/>
        <end position="200"/>
    </location>
</feature>
<feature type="transmembrane region" description="Helical" evidence="1">
    <location>
        <begin position="98"/>
        <end position="121"/>
    </location>
</feature>
<dbReference type="Pfam" id="PF09925">
    <property type="entry name" value="DUF2157"/>
    <property type="match status" value="1"/>
</dbReference>
<dbReference type="InterPro" id="IPR018677">
    <property type="entry name" value="DUF2157"/>
</dbReference>
<feature type="transmembrane region" description="Helical" evidence="1">
    <location>
        <begin position="295"/>
        <end position="315"/>
    </location>
</feature>
<evidence type="ECO:0000259" key="2">
    <source>
        <dbReference type="Pfam" id="PF09925"/>
    </source>
</evidence>
<feature type="transmembrane region" description="Helical" evidence="1">
    <location>
        <begin position="264"/>
        <end position="283"/>
    </location>
</feature>
<feature type="transmembrane region" description="Helical" evidence="1">
    <location>
        <begin position="127"/>
        <end position="145"/>
    </location>
</feature>
<comment type="caution">
    <text evidence="3">The sequence shown here is derived from an EMBL/GenBank/DDBJ whole genome shotgun (WGS) entry which is preliminary data.</text>
</comment>
<gene>
    <name evidence="3" type="ORF">DEO68_01380</name>
</gene>
<name>A0A3D0KBG8_9GAMM</name>
<feature type="transmembrane region" description="Helical" evidence="1">
    <location>
        <begin position="45"/>
        <end position="66"/>
    </location>
</feature>
<keyword evidence="1" id="KW-0812">Transmembrane</keyword>
<dbReference type="EMBL" id="DOTR01000010">
    <property type="protein sequence ID" value="HCA00846.1"/>
    <property type="molecule type" value="Genomic_DNA"/>
</dbReference>
<feature type="transmembrane region" description="Helical" evidence="1">
    <location>
        <begin position="238"/>
        <end position="257"/>
    </location>
</feature>
<feature type="transmembrane region" description="Helical" evidence="1">
    <location>
        <begin position="72"/>
        <end position="91"/>
    </location>
</feature>
<feature type="transmembrane region" description="Helical" evidence="1">
    <location>
        <begin position="152"/>
        <end position="176"/>
    </location>
</feature>
<evidence type="ECO:0000313" key="3">
    <source>
        <dbReference type="EMBL" id="HCA00846.1"/>
    </source>
</evidence>
<evidence type="ECO:0000256" key="1">
    <source>
        <dbReference type="SAM" id="Phobius"/>
    </source>
</evidence>
<accession>A0A3D0KBG8</accession>
<reference evidence="3" key="1">
    <citation type="journal article" date="2018" name="Nat. Biotechnol.">
        <title>A standardized bacterial taxonomy based on genome phylogeny substantially revises the tree of life.</title>
        <authorList>
            <person name="Parks D.H."/>
            <person name="Chuvochina M."/>
            <person name="Waite D.W."/>
            <person name="Rinke C."/>
            <person name="Skarshewski A."/>
            <person name="Chaumeil P.A."/>
            <person name="Hugenholtz P."/>
        </authorList>
    </citation>
    <scope>NUCLEOTIDE SEQUENCE [LARGE SCALE GENOMIC DNA]</scope>
    <source>
        <strain evidence="3">UBA11284</strain>
    </source>
</reference>